<comment type="caution">
    <text evidence="1">The sequence shown here is derived from an EMBL/GenBank/DDBJ whole genome shotgun (WGS) entry which is preliminary data.</text>
</comment>
<reference evidence="1" key="1">
    <citation type="journal article" date="2014" name="Front. Microbiol.">
        <title>High frequency of phylogenetically diverse reductive dehalogenase-homologous genes in deep subseafloor sedimentary metagenomes.</title>
        <authorList>
            <person name="Kawai M."/>
            <person name="Futagami T."/>
            <person name="Toyoda A."/>
            <person name="Takaki Y."/>
            <person name="Nishi S."/>
            <person name="Hori S."/>
            <person name="Arai W."/>
            <person name="Tsubouchi T."/>
            <person name="Morono Y."/>
            <person name="Uchiyama I."/>
            <person name="Ito T."/>
            <person name="Fujiyama A."/>
            <person name="Inagaki F."/>
            <person name="Takami H."/>
        </authorList>
    </citation>
    <scope>NUCLEOTIDE SEQUENCE</scope>
    <source>
        <strain evidence="1">Expedition CK06-06</strain>
    </source>
</reference>
<accession>X1QUJ5</accession>
<evidence type="ECO:0000313" key="1">
    <source>
        <dbReference type="EMBL" id="GAI72252.1"/>
    </source>
</evidence>
<organism evidence="1">
    <name type="scientific">marine sediment metagenome</name>
    <dbReference type="NCBI Taxonomy" id="412755"/>
    <lineage>
        <taxon>unclassified sequences</taxon>
        <taxon>metagenomes</taxon>
        <taxon>ecological metagenomes</taxon>
    </lineage>
</organism>
<proteinExistence type="predicted"/>
<name>X1QUJ5_9ZZZZ</name>
<dbReference type="EMBL" id="BARW01001125">
    <property type="protein sequence ID" value="GAI72252.1"/>
    <property type="molecule type" value="Genomic_DNA"/>
</dbReference>
<protein>
    <submittedName>
        <fullName evidence="1">Uncharacterized protein</fullName>
    </submittedName>
</protein>
<gene>
    <name evidence="1" type="ORF">S12H4_03836</name>
</gene>
<sequence>MKEIAEFYLPYFMGMLDTLALFKGSLAAADVKDCLYCFIIAICRDAYDQRDKELKEKSP</sequence>
<dbReference type="AlphaFoldDB" id="X1QUJ5"/>